<evidence type="ECO:0000256" key="4">
    <source>
        <dbReference type="PROSITE-ProRule" id="PRU00335"/>
    </source>
</evidence>
<keyword evidence="1" id="KW-0805">Transcription regulation</keyword>
<evidence type="ECO:0000256" key="3">
    <source>
        <dbReference type="ARBA" id="ARBA00023163"/>
    </source>
</evidence>
<dbReference type="GO" id="GO:0003677">
    <property type="term" value="F:DNA binding"/>
    <property type="evidence" value="ECO:0007669"/>
    <property type="project" value="UniProtKB-UniRule"/>
</dbReference>
<proteinExistence type="predicted"/>
<keyword evidence="2 4" id="KW-0238">DNA-binding</keyword>
<comment type="caution">
    <text evidence="6">The sequence shown here is derived from an EMBL/GenBank/DDBJ whole genome shotgun (WGS) entry which is preliminary data.</text>
</comment>
<dbReference type="InterPro" id="IPR001647">
    <property type="entry name" value="HTH_TetR"/>
</dbReference>
<dbReference type="Gene3D" id="1.10.357.10">
    <property type="entry name" value="Tetracycline Repressor, domain 2"/>
    <property type="match status" value="1"/>
</dbReference>
<dbReference type="Proteomes" id="UP000466794">
    <property type="component" value="Unassembled WGS sequence"/>
</dbReference>
<evidence type="ECO:0000313" key="6">
    <source>
        <dbReference type="EMBL" id="MVU83366.1"/>
    </source>
</evidence>
<organism evidence="6 7">
    <name type="scientific">Nocardia terrae</name>
    <dbReference type="NCBI Taxonomy" id="2675851"/>
    <lineage>
        <taxon>Bacteria</taxon>
        <taxon>Bacillati</taxon>
        <taxon>Actinomycetota</taxon>
        <taxon>Actinomycetes</taxon>
        <taxon>Mycobacteriales</taxon>
        <taxon>Nocardiaceae</taxon>
        <taxon>Nocardia</taxon>
    </lineage>
</organism>
<reference evidence="6 7" key="1">
    <citation type="submission" date="2019-12" db="EMBL/GenBank/DDBJ databases">
        <title>Nocardia sp. nov. ET3-3 isolated from soil.</title>
        <authorList>
            <person name="Kanchanasin P."/>
            <person name="Tanasupawat S."/>
            <person name="Yuki M."/>
            <person name="Kudo T."/>
        </authorList>
    </citation>
    <scope>NUCLEOTIDE SEQUENCE [LARGE SCALE GENOMIC DNA]</scope>
    <source>
        <strain evidence="6 7">ET3-3</strain>
    </source>
</reference>
<evidence type="ECO:0000313" key="7">
    <source>
        <dbReference type="Proteomes" id="UP000466794"/>
    </source>
</evidence>
<keyword evidence="7" id="KW-1185">Reference proteome</keyword>
<feature type="domain" description="HTH tetR-type" evidence="5">
    <location>
        <begin position="6"/>
        <end position="66"/>
    </location>
</feature>
<dbReference type="AlphaFoldDB" id="A0A7K1V9V5"/>
<dbReference type="PANTHER" id="PTHR47506:SF1">
    <property type="entry name" value="HTH-TYPE TRANSCRIPTIONAL REGULATOR YJDC"/>
    <property type="match status" value="1"/>
</dbReference>
<sequence>MSRKPAHTADSLLDAAADIAAADGAAAITMSAIAAATGAPSGSVYYRFPDRAALLSGLWLRTIERFQRGFLAALEIDPPHEAAVRAAHHVTDWSLRHPTDAAVLLAGPESFGSAQWSAEAREAAAARQTLVNDAMRNLADRLGYRSEADRERLALLIIELPYAAVRRSARNPDADLAGMAQAVDRIVRDAMEVG</sequence>
<dbReference type="Pfam" id="PF00440">
    <property type="entry name" value="TetR_N"/>
    <property type="match status" value="1"/>
</dbReference>
<dbReference type="PRINTS" id="PR00455">
    <property type="entry name" value="HTHTETR"/>
</dbReference>
<accession>A0A7K1V9V5</accession>
<dbReference type="PANTHER" id="PTHR47506">
    <property type="entry name" value="TRANSCRIPTIONAL REGULATORY PROTEIN"/>
    <property type="match status" value="1"/>
</dbReference>
<evidence type="ECO:0000256" key="1">
    <source>
        <dbReference type="ARBA" id="ARBA00023015"/>
    </source>
</evidence>
<evidence type="ECO:0000259" key="5">
    <source>
        <dbReference type="PROSITE" id="PS50977"/>
    </source>
</evidence>
<feature type="DNA-binding region" description="H-T-H motif" evidence="4">
    <location>
        <begin position="29"/>
        <end position="48"/>
    </location>
</feature>
<protein>
    <submittedName>
        <fullName evidence="6">TetR family transcriptional regulator</fullName>
    </submittedName>
</protein>
<name>A0A7K1V9V5_9NOCA</name>
<evidence type="ECO:0000256" key="2">
    <source>
        <dbReference type="ARBA" id="ARBA00023125"/>
    </source>
</evidence>
<dbReference type="PROSITE" id="PS50977">
    <property type="entry name" value="HTH_TETR_2"/>
    <property type="match status" value="1"/>
</dbReference>
<dbReference type="InterPro" id="IPR009057">
    <property type="entry name" value="Homeodomain-like_sf"/>
</dbReference>
<dbReference type="SUPFAM" id="SSF46689">
    <property type="entry name" value="Homeodomain-like"/>
    <property type="match status" value="1"/>
</dbReference>
<gene>
    <name evidence="6" type="ORF">GPX89_39785</name>
</gene>
<keyword evidence="3" id="KW-0804">Transcription</keyword>
<dbReference type="RefSeq" id="WP_157392963.1">
    <property type="nucleotide sequence ID" value="NZ_WRPP01000013.1"/>
</dbReference>
<dbReference type="EMBL" id="WRPP01000013">
    <property type="protein sequence ID" value="MVU83366.1"/>
    <property type="molecule type" value="Genomic_DNA"/>
</dbReference>